<dbReference type="EMBL" id="FOCW01000007">
    <property type="protein sequence ID" value="SEN80844.1"/>
    <property type="molecule type" value="Genomic_DNA"/>
</dbReference>
<evidence type="ECO:0000256" key="5">
    <source>
        <dbReference type="ARBA" id="ARBA00023004"/>
    </source>
</evidence>
<keyword evidence="10" id="KW-1185">Reference proteome</keyword>
<evidence type="ECO:0000313" key="10">
    <source>
        <dbReference type="Proteomes" id="UP000199531"/>
    </source>
</evidence>
<proteinExistence type="predicted"/>
<evidence type="ECO:0000313" key="9">
    <source>
        <dbReference type="EMBL" id="SEN80844.1"/>
    </source>
</evidence>
<reference evidence="9 10" key="1">
    <citation type="submission" date="2016-10" db="EMBL/GenBank/DDBJ databases">
        <authorList>
            <person name="de Groot N.N."/>
        </authorList>
    </citation>
    <scope>NUCLEOTIDE SEQUENCE [LARGE SCALE GENOMIC DNA]</scope>
    <source>
        <strain evidence="9 10">DSM 15123</strain>
    </source>
</reference>
<feature type="chain" id="PRO_5011554091" evidence="8">
    <location>
        <begin position="26"/>
        <end position="158"/>
    </location>
</feature>
<evidence type="ECO:0000256" key="2">
    <source>
        <dbReference type="ARBA" id="ARBA00022617"/>
    </source>
</evidence>
<evidence type="ECO:0000256" key="1">
    <source>
        <dbReference type="ARBA" id="ARBA00022448"/>
    </source>
</evidence>
<evidence type="ECO:0000256" key="6">
    <source>
        <dbReference type="PIRSR" id="PIRSR000027-1"/>
    </source>
</evidence>
<dbReference type="SUPFAM" id="SSF47175">
    <property type="entry name" value="Cytochromes"/>
    <property type="match status" value="1"/>
</dbReference>
<comment type="PTM">
    <text evidence="7">Binds 1 heme group per subunit.</text>
</comment>
<accession>A0A1H8JJ80</accession>
<keyword evidence="8" id="KW-0732">Signal</keyword>
<dbReference type="Pfam" id="PF01322">
    <property type="entry name" value="Cytochrom_C_2"/>
    <property type="match status" value="1"/>
</dbReference>
<feature type="binding site" description="covalent" evidence="7">
    <location>
        <position position="151"/>
    </location>
    <ligand>
        <name>heme c</name>
        <dbReference type="ChEBI" id="CHEBI:61717"/>
    </ligand>
</feature>
<keyword evidence="1" id="KW-0813">Transport</keyword>
<dbReference type="PROSITE" id="PS51009">
    <property type="entry name" value="CYTCII"/>
    <property type="match status" value="1"/>
</dbReference>
<dbReference type="GO" id="GO:0042597">
    <property type="term" value="C:periplasmic space"/>
    <property type="evidence" value="ECO:0007669"/>
    <property type="project" value="InterPro"/>
</dbReference>
<feature type="signal peptide" evidence="8">
    <location>
        <begin position="1"/>
        <end position="25"/>
    </location>
</feature>
<dbReference type="STRING" id="1121117.SAMN02745977_02075"/>
<evidence type="ECO:0000256" key="4">
    <source>
        <dbReference type="ARBA" id="ARBA00022982"/>
    </source>
</evidence>
<dbReference type="PIRSF" id="PIRSF000027">
    <property type="entry name" value="Cytc_c_prime"/>
    <property type="match status" value="1"/>
</dbReference>
<sequence>MKSIAQWGRAVLVAGLGFSSVAASAQWMTFPKAEDAVAYRKGAFEVMEHHFSRLSAMALKRIPWDQAQAVEDANVVMVMARLPFHGFVPGSGAPLVNTRANEFVWTARPRFDASAQQLREKVDKLPAAARAGDLDVLKKLVIDAGSTCRKCHDQFRNR</sequence>
<dbReference type="Gene3D" id="1.20.120.10">
    <property type="entry name" value="Cytochrome c/b562"/>
    <property type="match status" value="1"/>
</dbReference>
<dbReference type="GO" id="GO:0009055">
    <property type="term" value="F:electron transfer activity"/>
    <property type="evidence" value="ECO:0007669"/>
    <property type="project" value="InterPro"/>
</dbReference>
<keyword evidence="3 6" id="KW-0479">Metal-binding</keyword>
<dbReference type="GO" id="GO:0022900">
    <property type="term" value="P:electron transport chain"/>
    <property type="evidence" value="ECO:0007669"/>
    <property type="project" value="InterPro"/>
</dbReference>
<dbReference type="GO" id="GO:0020037">
    <property type="term" value="F:heme binding"/>
    <property type="evidence" value="ECO:0007669"/>
    <property type="project" value="InterPro"/>
</dbReference>
<protein>
    <submittedName>
        <fullName evidence="9">Cytochrome c556</fullName>
    </submittedName>
</protein>
<keyword evidence="4" id="KW-0249">Electron transport</keyword>
<dbReference type="RefSeq" id="WP_091817553.1">
    <property type="nucleotide sequence ID" value="NZ_FOCW01000007.1"/>
</dbReference>
<organism evidence="9 10">
    <name type="scientific">Brachymonas denitrificans DSM 15123</name>
    <dbReference type="NCBI Taxonomy" id="1121117"/>
    <lineage>
        <taxon>Bacteria</taxon>
        <taxon>Pseudomonadati</taxon>
        <taxon>Pseudomonadota</taxon>
        <taxon>Betaproteobacteria</taxon>
        <taxon>Burkholderiales</taxon>
        <taxon>Comamonadaceae</taxon>
        <taxon>Brachymonas</taxon>
    </lineage>
</organism>
<feature type="binding site" description="axial binding residue" evidence="6">
    <location>
        <position position="152"/>
    </location>
    <ligand>
        <name>heme c</name>
        <dbReference type="ChEBI" id="CHEBI:61717"/>
    </ligand>
    <ligandPart>
        <name>Fe</name>
        <dbReference type="ChEBI" id="CHEBI:18248"/>
    </ligandPart>
</feature>
<keyword evidence="5 6" id="KW-0408">Iron</keyword>
<dbReference type="InterPro" id="IPR002321">
    <property type="entry name" value="Cyt_c_II"/>
</dbReference>
<evidence type="ECO:0000256" key="8">
    <source>
        <dbReference type="SAM" id="SignalP"/>
    </source>
</evidence>
<dbReference type="InterPro" id="IPR010980">
    <property type="entry name" value="Cyt_c/b562"/>
</dbReference>
<dbReference type="AlphaFoldDB" id="A0A1H8JJ80"/>
<feature type="binding site" description="covalent" evidence="7">
    <location>
        <position position="148"/>
    </location>
    <ligand>
        <name>heme c</name>
        <dbReference type="ChEBI" id="CHEBI:61717"/>
    </ligand>
</feature>
<evidence type="ECO:0000256" key="7">
    <source>
        <dbReference type="PIRSR" id="PIRSR000027-2"/>
    </source>
</evidence>
<keyword evidence="2 7" id="KW-0349">Heme</keyword>
<gene>
    <name evidence="9" type="ORF">SAMN02745977_02075</name>
</gene>
<evidence type="ECO:0000256" key="3">
    <source>
        <dbReference type="ARBA" id="ARBA00022723"/>
    </source>
</evidence>
<dbReference type="Proteomes" id="UP000199531">
    <property type="component" value="Unassembled WGS sequence"/>
</dbReference>
<name>A0A1H8JJ80_9BURK</name>
<dbReference type="GO" id="GO:0005506">
    <property type="term" value="F:iron ion binding"/>
    <property type="evidence" value="ECO:0007669"/>
    <property type="project" value="InterPro"/>
</dbReference>
<dbReference type="OrthoDB" id="5520910at2"/>
<dbReference type="InterPro" id="IPR012127">
    <property type="entry name" value="Cyt_c_prime"/>
</dbReference>